<dbReference type="EMBL" id="JACHBK010000013">
    <property type="protein sequence ID" value="MBB5538462.1"/>
    <property type="molecule type" value="Genomic_DNA"/>
</dbReference>
<name>A0A7W8UFI3_9HYPH</name>
<feature type="region of interest" description="Disordered" evidence="1">
    <location>
        <begin position="39"/>
        <end position="66"/>
    </location>
</feature>
<keyword evidence="3" id="KW-1185">Reference proteome</keyword>
<accession>A0A7W8UFI3</accession>
<reference evidence="2 3" key="1">
    <citation type="submission" date="2020-08" db="EMBL/GenBank/DDBJ databases">
        <title>Genomic Encyclopedia of Type Strains, Phase IV (KMG-V): Genome sequencing to study the core and pangenomes of soil and plant-associated prokaryotes.</title>
        <authorList>
            <person name="Whitman W."/>
        </authorList>
    </citation>
    <scope>NUCLEOTIDE SEQUENCE [LARGE SCALE GENOMIC DNA]</scope>
    <source>
        <strain evidence="2 3">SEMIA 4084</strain>
    </source>
</reference>
<proteinExistence type="predicted"/>
<evidence type="ECO:0000313" key="2">
    <source>
        <dbReference type="EMBL" id="MBB5538462.1"/>
    </source>
</evidence>
<dbReference type="AlphaFoldDB" id="A0A7W8UFI3"/>
<sequence length="107" mass="12303">MFHGFAIKTCDKTRKAKQMNRWLANESLLASGPWEQMVLAADDQDAGKDADHQHDDEYPEQSARRRSLIDENRLLVAQRVQRVPGISPFDAPEPEDILGFVFHEERI</sequence>
<feature type="compositionally biased region" description="Basic and acidic residues" evidence="1">
    <location>
        <begin position="45"/>
        <end position="56"/>
    </location>
</feature>
<evidence type="ECO:0000313" key="3">
    <source>
        <dbReference type="Proteomes" id="UP000585507"/>
    </source>
</evidence>
<dbReference type="RefSeq" id="WP_154663309.1">
    <property type="nucleotide sequence ID" value="NZ_JACHBK010000013.1"/>
</dbReference>
<comment type="caution">
    <text evidence="2">The sequence shown here is derived from an EMBL/GenBank/DDBJ whole genome shotgun (WGS) entry which is preliminary data.</text>
</comment>
<gene>
    <name evidence="2" type="ORF">GGD55_005192</name>
</gene>
<organism evidence="2 3">
    <name type="scientific">Rhizobium giardinii</name>
    <dbReference type="NCBI Taxonomy" id="56731"/>
    <lineage>
        <taxon>Bacteria</taxon>
        <taxon>Pseudomonadati</taxon>
        <taxon>Pseudomonadota</taxon>
        <taxon>Alphaproteobacteria</taxon>
        <taxon>Hyphomicrobiales</taxon>
        <taxon>Rhizobiaceae</taxon>
        <taxon>Rhizobium/Agrobacterium group</taxon>
        <taxon>Rhizobium</taxon>
    </lineage>
</organism>
<dbReference type="Proteomes" id="UP000585507">
    <property type="component" value="Unassembled WGS sequence"/>
</dbReference>
<evidence type="ECO:0000256" key="1">
    <source>
        <dbReference type="SAM" id="MobiDB-lite"/>
    </source>
</evidence>
<protein>
    <submittedName>
        <fullName evidence="2">Uncharacterized protein</fullName>
    </submittedName>
</protein>